<keyword evidence="3" id="KW-0813">Transport</keyword>
<dbReference type="AlphaFoldDB" id="F3KZ20"/>
<dbReference type="STRING" id="2518989.IMCC3088_86"/>
<dbReference type="GO" id="GO:0022857">
    <property type="term" value="F:transmembrane transporter activity"/>
    <property type="evidence" value="ECO:0007669"/>
    <property type="project" value="InterPro"/>
</dbReference>
<dbReference type="PANTHER" id="PTHR30047:SF7">
    <property type="entry name" value="HIGH-AFFINITY CHOLINE TRANSPORT PROTEIN"/>
    <property type="match status" value="1"/>
</dbReference>
<comment type="caution">
    <text evidence="8">The sequence shown here is derived from an EMBL/GenBank/DDBJ whole genome shotgun (WGS) entry which is preliminary data.</text>
</comment>
<name>F3KZ20_9GAMM</name>
<keyword evidence="5" id="KW-0812">Transmembrane</keyword>
<proteinExistence type="inferred from homology"/>
<dbReference type="eggNOG" id="COG1292">
    <property type="taxonomic scope" value="Bacteria"/>
</dbReference>
<evidence type="ECO:0000256" key="4">
    <source>
        <dbReference type="ARBA" id="ARBA00022475"/>
    </source>
</evidence>
<keyword evidence="7" id="KW-0472">Membrane</keyword>
<dbReference type="GO" id="GO:0005886">
    <property type="term" value="C:plasma membrane"/>
    <property type="evidence" value="ECO:0007669"/>
    <property type="project" value="UniProtKB-SubCell"/>
</dbReference>
<comment type="similarity">
    <text evidence="2">Belongs to the BCCT transporter (TC 2.A.15) family.</text>
</comment>
<evidence type="ECO:0000256" key="6">
    <source>
        <dbReference type="ARBA" id="ARBA00022989"/>
    </source>
</evidence>
<protein>
    <submittedName>
        <fullName evidence="8">Transporter, BCCT family protein</fullName>
    </submittedName>
</protein>
<evidence type="ECO:0000313" key="9">
    <source>
        <dbReference type="Proteomes" id="UP000005615"/>
    </source>
</evidence>
<dbReference type="PANTHER" id="PTHR30047">
    <property type="entry name" value="HIGH-AFFINITY CHOLINE TRANSPORT PROTEIN-RELATED"/>
    <property type="match status" value="1"/>
</dbReference>
<evidence type="ECO:0000313" key="8">
    <source>
        <dbReference type="EMBL" id="EGG30667.1"/>
    </source>
</evidence>
<dbReference type="Proteomes" id="UP000005615">
    <property type="component" value="Unassembled WGS sequence"/>
</dbReference>
<dbReference type="InterPro" id="IPR000060">
    <property type="entry name" value="BCCT_transptr"/>
</dbReference>
<keyword evidence="4" id="KW-1003">Cell membrane</keyword>
<keyword evidence="9" id="KW-1185">Reference proteome</keyword>
<dbReference type="Pfam" id="PF02028">
    <property type="entry name" value="BCCT"/>
    <property type="match status" value="1"/>
</dbReference>
<evidence type="ECO:0000256" key="3">
    <source>
        <dbReference type="ARBA" id="ARBA00022448"/>
    </source>
</evidence>
<evidence type="ECO:0000256" key="2">
    <source>
        <dbReference type="ARBA" id="ARBA00005658"/>
    </source>
</evidence>
<keyword evidence="6" id="KW-1133">Transmembrane helix</keyword>
<evidence type="ECO:0000256" key="1">
    <source>
        <dbReference type="ARBA" id="ARBA00004651"/>
    </source>
</evidence>
<reference evidence="8 9" key="1">
    <citation type="journal article" date="2011" name="J. Bacteriol.">
        <title>Genome sequence of strain IMCC3088, a proteorhodopsin-containing marine bacterium belonging to the OM60/NOR5 clade.</title>
        <authorList>
            <person name="Jang Y."/>
            <person name="Oh H.M."/>
            <person name="Kang I."/>
            <person name="Lee K."/>
            <person name="Yang S.J."/>
            <person name="Cho J.C."/>
        </authorList>
    </citation>
    <scope>NUCLEOTIDE SEQUENCE [LARGE SCALE GENOMIC DNA]</scope>
    <source>
        <strain evidence="8 9">IMCC3088</strain>
    </source>
</reference>
<accession>F3KZ20</accession>
<evidence type="ECO:0000256" key="5">
    <source>
        <dbReference type="ARBA" id="ARBA00022692"/>
    </source>
</evidence>
<dbReference type="OrthoDB" id="9775735at2"/>
<comment type="subcellular location">
    <subcellularLocation>
        <location evidence="1">Cell membrane</location>
        <topology evidence="1">Multi-pass membrane protein</topology>
    </subcellularLocation>
</comment>
<dbReference type="EMBL" id="AEIG01000010">
    <property type="protein sequence ID" value="EGG30667.1"/>
    <property type="molecule type" value="Genomic_DNA"/>
</dbReference>
<evidence type="ECO:0000256" key="7">
    <source>
        <dbReference type="ARBA" id="ARBA00023136"/>
    </source>
</evidence>
<gene>
    <name evidence="8" type="ORF">IMCC3088_86</name>
</gene>
<dbReference type="RefSeq" id="WP_009574669.1">
    <property type="nucleotide sequence ID" value="NZ_AEIG01000010.1"/>
</dbReference>
<sequence length="507" mass="54513">MKNLSARDTGLLNSVDRPVFFISAGFLLFFVVIALIDIDTLALWVRGGAHWSSLMFGAFWQLLMLATFLVAMLLAMGRAGPLRLGGKVPELSNFKWVAIIMCTLLAGGGVFWAAAEPVAHFLNSPPYFDVEAGSSQAASAALAQSFMHWGFLAWTILGSLSTITLMHLHYHKGLPLKPRTLLYPVLGDRVLNGWLGGAVDAFAVIAVIAGTVGPIGFLGLQMSYSLAALFGFEDTVVTQILIVLALMGLYTISAISGLTRGIQILSSINVVLGVCLMAYVLLLGPTTFISDQYVQSLGVYVSDFVGMATYRSDEVWLEGWTVFFWGWFIGYGPMMAIFMARISKGRTIRELVLVLSVLAPLVTTVWFTIIGGAGIGYEITNPGSVSEAFEGFNLPAALLAITQQLPNGFVVSLLFLVLTTIFVATTGDSMTYAVSMAMTGHEHPSTALRVFWGVLMGLVAMVLVVIGAGGVSALQSFIVITAVPVSLILLTSLWVAPRMTRELLAER</sequence>
<organism evidence="8 9">
    <name type="scientific">Aequoribacter fuscus</name>
    <dbReference type="NCBI Taxonomy" id="2518989"/>
    <lineage>
        <taxon>Bacteria</taxon>
        <taxon>Pseudomonadati</taxon>
        <taxon>Pseudomonadota</taxon>
        <taxon>Gammaproteobacteria</taxon>
        <taxon>Cellvibrionales</taxon>
        <taxon>Halieaceae</taxon>
        <taxon>Aequoribacter</taxon>
    </lineage>
</organism>